<accession>A0A6J1T6Y4</accession>
<dbReference type="GO" id="GO:0007623">
    <property type="term" value="P:circadian rhythm"/>
    <property type="evidence" value="ECO:0007669"/>
    <property type="project" value="UniProtKB-ARBA"/>
</dbReference>
<keyword evidence="2" id="KW-0090">Biological rhythms</keyword>
<dbReference type="RefSeq" id="XP_026286406.1">
    <property type="nucleotide sequence ID" value="XM_026430621.2"/>
</dbReference>
<dbReference type="GeneID" id="113212051"/>
<proteinExistence type="inferred from homology"/>
<evidence type="ECO:0000313" key="6">
    <source>
        <dbReference type="RefSeq" id="XP_026286406.1"/>
    </source>
</evidence>
<organism evidence="5 6">
    <name type="scientific">Frankliniella occidentalis</name>
    <name type="common">Western flower thrips</name>
    <name type="synonym">Euthrips occidentalis</name>
    <dbReference type="NCBI Taxonomy" id="133901"/>
    <lineage>
        <taxon>Eukaryota</taxon>
        <taxon>Metazoa</taxon>
        <taxon>Ecdysozoa</taxon>
        <taxon>Arthropoda</taxon>
        <taxon>Hexapoda</taxon>
        <taxon>Insecta</taxon>
        <taxon>Pterygota</taxon>
        <taxon>Neoptera</taxon>
        <taxon>Paraneoptera</taxon>
        <taxon>Thysanoptera</taxon>
        <taxon>Terebrantia</taxon>
        <taxon>Thripoidea</taxon>
        <taxon>Thripidae</taxon>
        <taxon>Frankliniella</taxon>
    </lineage>
</organism>
<dbReference type="FunFam" id="3.15.10.30:FF:000001">
    <property type="entry name" value="Takeout-like protein 1"/>
    <property type="match status" value="1"/>
</dbReference>
<comment type="similarity">
    <text evidence="3">Belongs to the TO family.</text>
</comment>
<reference evidence="6" key="1">
    <citation type="submission" date="2025-08" db="UniProtKB">
        <authorList>
            <consortium name="RefSeq"/>
        </authorList>
    </citation>
    <scope>IDENTIFICATION</scope>
    <source>
        <tissue evidence="6">Whole organism</tissue>
    </source>
</reference>
<dbReference type="PANTHER" id="PTHR11008:SF32">
    <property type="entry name" value="CIRCADIAN CLOCK-CONTROLLED PROTEIN DAYWAKE-RELATED"/>
    <property type="match status" value="1"/>
</dbReference>
<dbReference type="Proteomes" id="UP000504606">
    <property type="component" value="Unplaced"/>
</dbReference>
<keyword evidence="1 4" id="KW-0732">Signal</keyword>
<name>A0A6J1T6Y4_FRAOC</name>
<feature type="signal peptide" evidence="4">
    <location>
        <begin position="1"/>
        <end position="17"/>
    </location>
</feature>
<dbReference type="Gene3D" id="3.15.10.30">
    <property type="entry name" value="Haemolymph juvenile hormone binding protein"/>
    <property type="match status" value="1"/>
</dbReference>
<sequence length="246" mass="27402">MLARVLALLALCGLSHAAELPAIFQTCHVNDVDFNTCLAKAIEDALYKLKDGEETLGLAPIGPLHVVEMSLDLGEGPISFALKVRDLVVAGMENTTIVSVELDPKKHVLVMKFKLDHLRLDFQYTASGHILVVPIKGGGPAFFEMDNLFGTHIVSTEPVEREGKTYWTIANYTINIEPKAMRCHFDDILKGNSEVSDKVNGFLNSEWKLFYKQIQGPAEEAYAKLFKHLASRVFDQVPITDIFRDI</sequence>
<gene>
    <name evidence="6" type="primary">LOC113212051</name>
</gene>
<evidence type="ECO:0000256" key="4">
    <source>
        <dbReference type="SAM" id="SignalP"/>
    </source>
</evidence>
<dbReference type="SMART" id="SM00700">
    <property type="entry name" value="JHBP"/>
    <property type="match status" value="1"/>
</dbReference>
<dbReference type="InterPro" id="IPR010562">
    <property type="entry name" value="Haemolymph_juvenile_hormone-bd"/>
</dbReference>
<dbReference type="InterPro" id="IPR038606">
    <property type="entry name" value="To_sf"/>
</dbReference>
<dbReference type="PANTHER" id="PTHR11008">
    <property type="entry name" value="PROTEIN TAKEOUT-LIKE PROTEIN"/>
    <property type="match status" value="1"/>
</dbReference>
<evidence type="ECO:0000256" key="2">
    <source>
        <dbReference type="ARBA" id="ARBA00023108"/>
    </source>
</evidence>
<evidence type="ECO:0000313" key="5">
    <source>
        <dbReference type="Proteomes" id="UP000504606"/>
    </source>
</evidence>
<evidence type="ECO:0000256" key="3">
    <source>
        <dbReference type="ARBA" id="ARBA00060902"/>
    </source>
</evidence>
<dbReference type="OrthoDB" id="8190514at2759"/>
<protein>
    <submittedName>
        <fullName evidence="6">Protein takeout-like</fullName>
    </submittedName>
</protein>
<dbReference type="Pfam" id="PF06585">
    <property type="entry name" value="JHBP"/>
    <property type="match status" value="1"/>
</dbReference>
<feature type="chain" id="PRO_5026924570" evidence="4">
    <location>
        <begin position="18"/>
        <end position="246"/>
    </location>
</feature>
<evidence type="ECO:0000256" key="1">
    <source>
        <dbReference type="ARBA" id="ARBA00022729"/>
    </source>
</evidence>
<dbReference type="KEGG" id="foc:113212051"/>
<keyword evidence="5" id="KW-1185">Reference proteome</keyword>
<dbReference type="GO" id="GO:0005615">
    <property type="term" value="C:extracellular space"/>
    <property type="evidence" value="ECO:0007669"/>
    <property type="project" value="TreeGrafter"/>
</dbReference>
<dbReference type="AlphaFoldDB" id="A0A6J1T6Y4"/>